<dbReference type="EMBL" id="MT143980">
    <property type="protein sequence ID" value="QJA44800.1"/>
    <property type="molecule type" value="Genomic_DNA"/>
</dbReference>
<sequence length="55" mass="6058">MTRASREELLADLHCLALCKMSEARKLTGTDRMIADAQLSAVQRAIVELARELGT</sequence>
<dbReference type="EMBL" id="MT144608">
    <property type="protein sequence ID" value="QJH94887.1"/>
    <property type="molecule type" value="Genomic_DNA"/>
</dbReference>
<dbReference type="AlphaFoldDB" id="A0A6H1ZC96"/>
<accession>A0A6H1ZC96</accession>
<name>A0A6H1ZC96_9ZZZZ</name>
<reference evidence="1" key="1">
    <citation type="submission" date="2020-03" db="EMBL/GenBank/DDBJ databases">
        <title>The deep terrestrial virosphere.</title>
        <authorList>
            <person name="Holmfeldt K."/>
            <person name="Nilsson E."/>
            <person name="Simone D."/>
            <person name="Lopez-Fernandez M."/>
            <person name="Wu X."/>
            <person name="de Brujin I."/>
            <person name="Lundin D."/>
            <person name="Andersson A."/>
            <person name="Bertilsson S."/>
            <person name="Dopson M."/>
        </authorList>
    </citation>
    <scope>NUCLEOTIDE SEQUENCE</scope>
    <source>
        <strain evidence="1">TM448A00147</strain>
        <strain evidence="2">TM448B00305</strain>
    </source>
</reference>
<organism evidence="1">
    <name type="scientific">viral metagenome</name>
    <dbReference type="NCBI Taxonomy" id="1070528"/>
    <lineage>
        <taxon>unclassified sequences</taxon>
        <taxon>metagenomes</taxon>
        <taxon>organismal metagenomes</taxon>
    </lineage>
</organism>
<gene>
    <name evidence="1" type="ORF">TM448A00147_0059</name>
    <name evidence="2" type="ORF">TM448B00305_0008</name>
</gene>
<evidence type="ECO:0000313" key="2">
    <source>
        <dbReference type="EMBL" id="QJH94887.1"/>
    </source>
</evidence>
<protein>
    <submittedName>
        <fullName evidence="1">Uncharacterized protein</fullName>
    </submittedName>
</protein>
<proteinExistence type="predicted"/>
<evidence type="ECO:0000313" key="1">
    <source>
        <dbReference type="EMBL" id="QJA44800.1"/>
    </source>
</evidence>